<proteinExistence type="predicted"/>
<dbReference type="RefSeq" id="WP_019233330.1">
    <property type="nucleotide sequence ID" value="NZ_CAAAHR010000027.1"/>
</dbReference>
<reference evidence="1" key="1">
    <citation type="submission" date="2017-12" db="EMBL/GenBank/DDBJ databases">
        <title>FDA dAtabase for Regulatory Grade micrObial Sequences (FDA-ARGOS): Supporting development and validation of Infectious Disease Dx tests.</title>
        <authorList>
            <person name="Kerrigan L."/>
            <person name="Tallon L.J."/>
            <person name="Sadzewicz L."/>
            <person name="Sengamalay N."/>
            <person name="Ott S."/>
            <person name="Godinez A."/>
            <person name="Nagaraj S."/>
            <person name="Vavikolanu K."/>
            <person name="Vyas G."/>
            <person name="Nadendla S."/>
            <person name="Aluvathingal J."/>
            <person name="Sichtig H."/>
        </authorList>
    </citation>
    <scope>NUCLEOTIDE SEQUENCE [LARGE SCALE GENOMIC DNA]</scope>
    <source>
        <strain evidence="1">FDAARGOS_200</strain>
    </source>
</reference>
<name>A0AAX0WTE0_9GAMM</name>
<dbReference type="GeneID" id="98066282"/>
<evidence type="ECO:0000313" key="1">
    <source>
        <dbReference type="EMBL" id="PNL61425.1"/>
    </source>
</evidence>
<dbReference type="PANTHER" id="PTHR47473">
    <property type="entry name" value="BTA1P"/>
    <property type="match status" value="1"/>
</dbReference>
<dbReference type="AlphaFoldDB" id="A0AAX0WTE0"/>
<accession>A0AAX0WTE0</accession>
<evidence type="ECO:0000313" key="2">
    <source>
        <dbReference type="Proteomes" id="UP000192511"/>
    </source>
</evidence>
<dbReference type="Pfam" id="PF11899">
    <property type="entry name" value="DUF3419"/>
    <property type="match status" value="1"/>
</dbReference>
<dbReference type="Proteomes" id="UP000192511">
    <property type="component" value="Unassembled WGS sequence"/>
</dbReference>
<dbReference type="PANTHER" id="PTHR47473:SF1">
    <property type="entry name" value="METHYLTRANSFERASE DOMAIN-CONTAINING PROTEIN"/>
    <property type="match status" value="1"/>
</dbReference>
<comment type="caution">
    <text evidence="1">The sequence shown here is derived from an EMBL/GenBank/DDBJ whole genome shotgun (WGS) entry which is preliminary data.</text>
</comment>
<sequence>MGQAHFNGLVYTLANEDSIVESELLSHHTERVIAIAGSGSRIIPLLAKSPQELVCVDLSLEQLYLTELRIESVKHLEHNEFIQFLGYPTSNSSAQTREDLFKKLITLHPSTREYFLNVFENLSWSSLLYSGKWEQTVRKFSRVIRKFVGKKGLKIFDCKTLEEQRNYYTHKFPKRAWYFFLRIYAALMAITWKIKPGIFPQVDPKISFYYTYKKCFDQMFLNTLARENYMLQLIFFGEIVFSEALPAECDPILFHQAKNALLHTKVSYAQEDIISNLERSENKSGFISFSNAPSYFPNEMAKSYLARIASQLSESATLVVRNFLNDPTVACLDGFTDVSEHYSDILAKEITKTYEIQIFRYSKG</sequence>
<dbReference type="InterPro" id="IPR021829">
    <property type="entry name" value="DUF3419"/>
</dbReference>
<organism evidence="1 2">
    <name type="scientific">Legionella anisa</name>
    <dbReference type="NCBI Taxonomy" id="28082"/>
    <lineage>
        <taxon>Bacteria</taxon>
        <taxon>Pseudomonadati</taxon>
        <taxon>Pseudomonadota</taxon>
        <taxon>Gammaproteobacteria</taxon>
        <taxon>Legionellales</taxon>
        <taxon>Legionellaceae</taxon>
        <taxon>Legionella</taxon>
    </lineage>
</organism>
<gene>
    <name evidence="1" type="ORF">A6J39_009470</name>
</gene>
<dbReference type="EMBL" id="NBTX02000004">
    <property type="protein sequence ID" value="PNL61425.1"/>
    <property type="molecule type" value="Genomic_DNA"/>
</dbReference>
<protein>
    <submittedName>
        <fullName evidence="1">DUF3419 domain-containing protein</fullName>
    </submittedName>
</protein>
<keyword evidence="2" id="KW-1185">Reference proteome</keyword>